<name>A0A846MQS7_9BACT</name>
<evidence type="ECO:0000313" key="5">
    <source>
        <dbReference type="EMBL" id="NIK73781.1"/>
    </source>
</evidence>
<dbReference type="RefSeq" id="WP_166919050.1">
    <property type="nucleotide sequence ID" value="NZ_JAASRN010000002.1"/>
</dbReference>
<sequence length="403" mass="44625">MEEVIKTIKETLYQHGQVCLPELGCLQVQYRGAQIHAAIHKISPPTAKIVFTTDTQADKRQLQEALQKHTNLPASEVDSLLKSLSTTIKIELGTHKKFTIPELGTFKLQYDESIEFEQDPDVNYLPDAFGLPEVFGQVVVRSEEEAATLQQAFTSMASSPASSADEELPTLPQEKERNWGGILVIASLFMIALFASYVLFIDPSLNPFNALFGANNEQAEAKTTDEESLAENPDATGTTEETAAAEPLPLDEERATATTTKEEEVAKEEETSSIKESSTAANSWNYESNNTPSTPTQKTQPTATNTTPTPQPVEGYNKAVEFYTVTSPQNQYFVIAGSFTNKLHAYKAAEEFFHKGLKKTRVIVSDGRYRVAVGFDADKEKADSLRIALQQRLGKNDLWILKY</sequence>
<dbReference type="GO" id="GO:0042834">
    <property type="term" value="F:peptidoglycan binding"/>
    <property type="evidence" value="ECO:0007669"/>
    <property type="project" value="InterPro"/>
</dbReference>
<keyword evidence="6" id="KW-1185">Reference proteome</keyword>
<dbReference type="Pfam" id="PF05036">
    <property type="entry name" value="SPOR"/>
    <property type="match status" value="1"/>
</dbReference>
<dbReference type="AlphaFoldDB" id="A0A846MQS7"/>
<dbReference type="InterPro" id="IPR041268">
    <property type="entry name" value="HU-CCDC81_bac_2"/>
</dbReference>
<evidence type="ECO:0000256" key="2">
    <source>
        <dbReference type="SAM" id="MobiDB-lite"/>
    </source>
</evidence>
<dbReference type="InterPro" id="IPR036680">
    <property type="entry name" value="SPOR-like_sf"/>
</dbReference>
<evidence type="ECO:0000313" key="6">
    <source>
        <dbReference type="Proteomes" id="UP000537126"/>
    </source>
</evidence>
<comment type="caution">
    <text evidence="5">The sequence shown here is derived from an EMBL/GenBank/DDBJ whole genome shotgun (WGS) entry which is preliminary data.</text>
</comment>
<dbReference type="GO" id="GO:0051301">
    <property type="term" value="P:cell division"/>
    <property type="evidence" value="ECO:0007669"/>
    <property type="project" value="UniProtKB-KW"/>
</dbReference>
<dbReference type="InterPro" id="IPR010992">
    <property type="entry name" value="IHF-like_DNA-bd_dom_sf"/>
</dbReference>
<dbReference type="InterPro" id="IPR040495">
    <property type="entry name" value="HU-CCDC81_bac_1"/>
</dbReference>
<dbReference type="InterPro" id="IPR007730">
    <property type="entry name" value="SPOR-like_dom"/>
</dbReference>
<keyword evidence="5" id="KW-0132">Cell division</keyword>
<keyword evidence="3" id="KW-0812">Transmembrane</keyword>
<dbReference type="Pfam" id="PF18175">
    <property type="entry name" value="HU-CCDC81_bac_2"/>
    <property type="match status" value="1"/>
</dbReference>
<protein>
    <submittedName>
        <fullName evidence="5">Nucleoid DNA-binding protein/cell division septation protein DedD</fullName>
    </submittedName>
</protein>
<dbReference type="SUPFAM" id="SSF110997">
    <property type="entry name" value="Sporulation related repeat"/>
    <property type="match status" value="1"/>
</dbReference>
<proteinExistence type="predicted"/>
<dbReference type="Pfam" id="PF18174">
    <property type="entry name" value="HU-CCDC81_bac_1"/>
    <property type="match status" value="1"/>
</dbReference>
<dbReference type="EMBL" id="JAASRN010000002">
    <property type="protein sequence ID" value="NIK73781.1"/>
    <property type="molecule type" value="Genomic_DNA"/>
</dbReference>
<feature type="transmembrane region" description="Helical" evidence="3">
    <location>
        <begin position="179"/>
        <end position="200"/>
    </location>
</feature>
<accession>A0A846MQS7</accession>
<dbReference type="Gene3D" id="3.30.70.1070">
    <property type="entry name" value="Sporulation related repeat"/>
    <property type="match status" value="1"/>
</dbReference>
<feature type="domain" description="SPOR" evidence="4">
    <location>
        <begin position="326"/>
        <end position="402"/>
    </location>
</feature>
<evidence type="ECO:0000256" key="3">
    <source>
        <dbReference type="SAM" id="Phobius"/>
    </source>
</evidence>
<keyword evidence="3" id="KW-0472">Membrane</keyword>
<reference evidence="5 6" key="1">
    <citation type="submission" date="2020-03" db="EMBL/GenBank/DDBJ databases">
        <title>Genomic Encyclopedia of Type Strains, Phase IV (KMG-IV): sequencing the most valuable type-strain genomes for metagenomic binning, comparative biology and taxonomic classification.</title>
        <authorList>
            <person name="Goeker M."/>
        </authorList>
    </citation>
    <scope>NUCLEOTIDE SEQUENCE [LARGE SCALE GENOMIC DNA]</scope>
    <source>
        <strain evidence="5 6">DSM 5718</strain>
    </source>
</reference>
<feature type="compositionally biased region" description="Basic and acidic residues" evidence="2">
    <location>
        <begin position="251"/>
        <end position="273"/>
    </location>
</feature>
<feature type="region of interest" description="Disordered" evidence="2">
    <location>
        <begin position="219"/>
        <end position="313"/>
    </location>
</feature>
<evidence type="ECO:0000259" key="4">
    <source>
        <dbReference type="PROSITE" id="PS51724"/>
    </source>
</evidence>
<dbReference type="SUPFAM" id="SSF47729">
    <property type="entry name" value="IHF-like DNA-binding proteins"/>
    <property type="match status" value="1"/>
</dbReference>
<feature type="compositionally biased region" description="Low complexity" evidence="2">
    <location>
        <begin position="234"/>
        <end position="248"/>
    </location>
</feature>
<keyword evidence="5" id="KW-0131">Cell cycle</keyword>
<dbReference type="PROSITE" id="PS51724">
    <property type="entry name" value="SPOR"/>
    <property type="match status" value="1"/>
</dbReference>
<evidence type="ECO:0000256" key="1">
    <source>
        <dbReference type="ARBA" id="ARBA00023125"/>
    </source>
</evidence>
<keyword evidence="1 5" id="KW-0238">DNA-binding</keyword>
<dbReference type="GO" id="GO:0003677">
    <property type="term" value="F:DNA binding"/>
    <property type="evidence" value="ECO:0007669"/>
    <property type="project" value="UniProtKB-KW"/>
</dbReference>
<feature type="compositionally biased region" description="Low complexity" evidence="2">
    <location>
        <begin position="289"/>
        <end position="308"/>
    </location>
</feature>
<dbReference type="Proteomes" id="UP000537126">
    <property type="component" value="Unassembled WGS sequence"/>
</dbReference>
<gene>
    <name evidence="5" type="ORF">FHS56_001294</name>
</gene>
<organism evidence="5 6">
    <name type="scientific">Thermonema lapsum</name>
    <dbReference type="NCBI Taxonomy" id="28195"/>
    <lineage>
        <taxon>Bacteria</taxon>
        <taxon>Pseudomonadati</taxon>
        <taxon>Bacteroidota</taxon>
        <taxon>Cytophagia</taxon>
        <taxon>Cytophagales</taxon>
        <taxon>Thermonemataceae</taxon>
        <taxon>Thermonema</taxon>
    </lineage>
</organism>
<keyword evidence="3" id="KW-1133">Transmembrane helix</keyword>
<dbReference type="Gene3D" id="4.10.520.10">
    <property type="entry name" value="IHF-like DNA-binding proteins"/>
    <property type="match status" value="1"/>
</dbReference>